<evidence type="ECO:0000313" key="3">
    <source>
        <dbReference type="EMBL" id="KAF5312378.1"/>
    </source>
</evidence>
<keyword evidence="2" id="KW-0472">Membrane</keyword>
<proteinExistence type="predicted"/>
<feature type="transmembrane region" description="Helical" evidence="2">
    <location>
        <begin position="414"/>
        <end position="440"/>
    </location>
</feature>
<feature type="region of interest" description="Disordered" evidence="1">
    <location>
        <begin position="449"/>
        <end position="488"/>
    </location>
</feature>
<sequence>MQRSDHQDEEMIQSTKVGILRLYQVINTKLINVAMTILDLHNAHTKYVKTLIYDVSWFTPHKQLSSSFYRRWAVTFVFFFFEVEGLTPQIPDYFVWTIVGASPACSGIRMRYFFIGYWWLQIGPLFASSLAAASAKGVTPNLPLGFMFDWDDPQAQPVPIPITEQCETIHIKWSRSSTTGPNPVAPYYLQVFTSNSTVPFVVPAGDQLAFVRLGNSFRPRDTGKLHKSDFAPFIDLTDVLTSTKYAWYLAPHYTMSSVKDSEPNFEQYDIFGTTGGCQATYTVIPPSNPILPSNCTNLTSVPQIEVDARDHTGPLSRFGFIDQCTDISVTPLSGVPPYTLTVAPPLHPPYNITSFDMKAINWTVSLNWAMPFFIGLSDSNGSMWSNGPLHAGSGGTIGCLAGNVTSSHQVGVPVAVGVTFVVLILGIMSGVGGSFALVAYRRKKAGRFVPLPEDGGLETRESQRRPRPFPMSEEQEQAPSPPNNQLYVLHHDSNMAPVTILHQEGTNVVELPPVYPYSRRQSEALPSGQDISSPSPSRTASASSRGPVDLTDQERRESGHYNPRGPWQPRRPARVRKPSDRGPP</sequence>
<evidence type="ECO:0000256" key="2">
    <source>
        <dbReference type="SAM" id="Phobius"/>
    </source>
</evidence>
<gene>
    <name evidence="3" type="ORF">D9619_002845</name>
</gene>
<organism evidence="3 4">
    <name type="scientific">Psilocybe cf. subviscida</name>
    <dbReference type="NCBI Taxonomy" id="2480587"/>
    <lineage>
        <taxon>Eukaryota</taxon>
        <taxon>Fungi</taxon>
        <taxon>Dikarya</taxon>
        <taxon>Basidiomycota</taxon>
        <taxon>Agaricomycotina</taxon>
        <taxon>Agaricomycetes</taxon>
        <taxon>Agaricomycetidae</taxon>
        <taxon>Agaricales</taxon>
        <taxon>Agaricineae</taxon>
        <taxon>Strophariaceae</taxon>
        <taxon>Psilocybe</taxon>
    </lineage>
</organism>
<feature type="region of interest" description="Disordered" evidence="1">
    <location>
        <begin position="521"/>
        <end position="584"/>
    </location>
</feature>
<comment type="caution">
    <text evidence="3">The sequence shown here is derived from an EMBL/GenBank/DDBJ whole genome shotgun (WGS) entry which is preliminary data.</text>
</comment>
<dbReference type="EMBL" id="JAACJJ010000056">
    <property type="protein sequence ID" value="KAF5312378.1"/>
    <property type="molecule type" value="Genomic_DNA"/>
</dbReference>
<dbReference type="OrthoDB" id="2563021at2759"/>
<feature type="compositionally biased region" description="Low complexity" evidence="1">
    <location>
        <begin position="532"/>
        <end position="545"/>
    </location>
</feature>
<dbReference type="AlphaFoldDB" id="A0A8H5AWY6"/>
<keyword evidence="2" id="KW-0812">Transmembrane</keyword>
<dbReference type="Proteomes" id="UP000567179">
    <property type="component" value="Unassembled WGS sequence"/>
</dbReference>
<keyword evidence="2" id="KW-1133">Transmembrane helix</keyword>
<protein>
    <submittedName>
        <fullName evidence="3">Uncharacterized protein</fullName>
    </submittedName>
</protein>
<evidence type="ECO:0000313" key="4">
    <source>
        <dbReference type="Proteomes" id="UP000567179"/>
    </source>
</evidence>
<evidence type="ECO:0000256" key="1">
    <source>
        <dbReference type="SAM" id="MobiDB-lite"/>
    </source>
</evidence>
<accession>A0A8H5AWY6</accession>
<reference evidence="3 4" key="1">
    <citation type="journal article" date="2020" name="ISME J.">
        <title>Uncovering the hidden diversity of litter-decomposition mechanisms in mushroom-forming fungi.</title>
        <authorList>
            <person name="Floudas D."/>
            <person name="Bentzer J."/>
            <person name="Ahren D."/>
            <person name="Johansson T."/>
            <person name="Persson P."/>
            <person name="Tunlid A."/>
        </authorList>
    </citation>
    <scope>NUCLEOTIDE SEQUENCE [LARGE SCALE GENOMIC DNA]</scope>
    <source>
        <strain evidence="3 4">CBS 101986</strain>
    </source>
</reference>
<name>A0A8H5AWY6_9AGAR</name>
<keyword evidence="4" id="KW-1185">Reference proteome</keyword>